<keyword evidence="2" id="KW-1185">Reference proteome</keyword>
<protein>
    <submittedName>
        <fullName evidence="1">DUF3168 domain-containing protein</fullName>
    </submittedName>
</protein>
<name>A0A504UZ09_9HYPH</name>
<accession>A0A504UZ09</accession>
<gene>
    <name evidence="1" type="ORF">FJQ55_06170</name>
</gene>
<dbReference type="InterPro" id="IPR053745">
    <property type="entry name" value="Viral_Tail_Comp_sf"/>
</dbReference>
<dbReference type="EMBL" id="VFYP01000001">
    <property type="protein sequence ID" value="TPP10432.1"/>
    <property type="molecule type" value="Genomic_DNA"/>
</dbReference>
<evidence type="ECO:0000313" key="1">
    <source>
        <dbReference type="EMBL" id="TPP10432.1"/>
    </source>
</evidence>
<reference evidence="1 2" key="1">
    <citation type="submission" date="2019-06" db="EMBL/GenBank/DDBJ databases">
        <title>Rhizobium sp. CL12 isolated from roots of soybean.</title>
        <authorList>
            <person name="Wang C."/>
        </authorList>
    </citation>
    <scope>NUCLEOTIDE SEQUENCE [LARGE SCALE GENOMIC DNA]</scope>
    <source>
        <strain evidence="1 2">CL12</strain>
    </source>
</reference>
<proteinExistence type="predicted"/>
<comment type="caution">
    <text evidence="1">The sequence shown here is derived from an EMBL/GenBank/DDBJ whole genome shotgun (WGS) entry which is preliminary data.</text>
</comment>
<dbReference type="Proteomes" id="UP000316429">
    <property type="component" value="Unassembled WGS sequence"/>
</dbReference>
<dbReference type="RefSeq" id="WP_140826779.1">
    <property type="nucleotide sequence ID" value="NZ_VFYP01000001.1"/>
</dbReference>
<dbReference type="InterPro" id="IPR021508">
    <property type="entry name" value="Gp17-like"/>
</dbReference>
<evidence type="ECO:0000313" key="2">
    <source>
        <dbReference type="Proteomes" id="UP000316429"/>
    </source>
</evidence>
<dbReference type="OrthoDB" id="7630456at2"/>
<sequence>MTNAVNALVLALQQAVKADAPLIALLGEGGINDRTVRPQRFPALVLGAVETRDYSTGDGEGAEILLTLEAWSATSRREAEALVSEARRVAEALPEMLPMGPNGFRLVNWRHRRTVSRREVKAGLFVAEAYFRAVVE</sequence>
<dbReference type="Gene3D" id="3.30.2000.30">
    <property type="match status" value="1"/>
</dbReference>
<dbReference type="AlphaFoldDB" id="A0A504UZ09"/>
<organism evidence="1 2">
    <name type="scientific">Rhizobium glycinendophyticum</name>
    <dbReference type="NCBI Taxonomy" id="2589807"/>
    <lineage>
        <taxon>Bacteria</taxon>
        <taxon>Pseudomonadati</taxon>
        <taxon>Pseudomonadota</taxon>
        <taxon>Alphaproteobacteria</taxon>
        <taxon>Hyphomicrobiales</taxon>
        <taxon>Rhizobiaceae</taxon>
        <taxon>Rhizobium/Agrobacterium group</taxon>
        <taxon>Rhizobium</taxon>
    </lineage>
</organism>
<dbReference type="Pfam" id="PF11367">
    <property type="entry name" value="Tail_completion_gp17"/>
    <property type="match status" value="1"/>
</dbReference>